<dbReference type="InterPro" id="IPR011761">
    <property type="entry name" value="ATP-grasp"/>
</dbReference>
<feature type="region of interest" description="Disordered" evidence="2">
    <location>
        <begin position="433"/>
        <end position="453"/>
    </location>
</feature>
<dbReference type="PROSITE" id="PS50975">
    <property type="entry name" value="ATP_GRASP"/>
    <property type="match status" value="1"/>
</dbReference>
<dbReference type="KEGG" id="mmyr:MXMO3_01650"/>
<dbReference type="InterPro" id="IPR013815">
    <property type="entry name" value="ATP_grasp_subdomain_1"/>
</dbReference>
<protein>
    <recommendedName>
        <fullName evidence="3">ATP-grasp domain-containing protein</fullName>
    </recommendedName>
</protein>
<name>A0A2R4MDR1_9HYPH</name>
<gene>
    <name evidence="4" type="ORF">MXMO3_01650</name>
</gene>
<dbReference type="SUPFAM" id="SSF56059">
    <property type="entry name" value="Glutathione synthetase ATP-binding domain-like"/>
    <property type="match status" value="1"/>
</dbReference>
<keyword evidence="1" id="KW-0547">Nucleotide-binding</keyword>
<proteinExistence type="predicted"/>
<dbReference type="Pfam" id="PF15632">
    <property type="entry name" value="ATPgrasp_Ter"/>
    <property type="match status" value="1"/>
</dbReference>
<dbReference type="Gene3D" id="3.30.470.20">
    <property type="entry name" value="ATP-grasp fold, B domain"/>
    <property type="match status" value="1"/>
</dbReference>
<feature type="compositionally biased region" description="Basic and acidic residues" evidence="2">
    <location>
        <begin position="436"/>
        <end position="453"/>
    </location>
</feature>
<dbReference type="GO" id="GO:0046872">
    <property type="term" value="F:metal ion binding"/>
    <property type="evidence" value="ECO:0007669"/>
    <property type="project" value="InterPro"/>
</dbReference>
<dbReference type="Proteomes" id="UP000258927">
    <property type="component" value="Chromosome"/>
</dbReference>
<reference evidence="4 5" key="1">
    <citation type="submission" date="2017-05" db="EMBL/GenBank/DDBJ databases">
        <title>Genome Analysis of Maritalea myrionectae HL2708#5.</title>
        <authorList>
            <consortium name="Cotde Inc.-PKNU"/>
            <person name="Jang D."/>
            <person name="Oh H.-M."/>
        </authorList>
    </citation>
    <scope>NUCLEOTIDE SEQUENCE [LARGE SCALE GENOMIC DNA]</scope>
    <source>
        <strain evidence="4 5">HL2708#5</strain>
    </source>
</reference>
<evidence type="ECO:0000313" key="4">
    <source>
        <dbReference type="EMBL" id="AVX04178.1"/>
    </source>
</evidence>
<keyword evidence="1" id="KW-0067">ATP-binding</keyword>
<evidence type="ECO:0000256" key="2">
    <source>
        <dbReference type="SAM" id="MobiDB-lite"/>
    </source>
</evidence>
<evidence type="ECO:0000256" key="1">
    <source>
        <dbReference type="PROSITE-ProRule" id="PRU00409"/>
    </source>
</evidence>
<dbReference type="AlphaFoldDB" id="A0A2R4MDR1"/>
<dbReference type="Gene3D" id="3.30.1490.20">
    <property type="entry name" value="ATP-grasp fold, A domain"/>
    <property type="match status" value="1"/>
</dbReference>
<dbReference type="EMBL" id="CP021330">
    <property type="protein sequence ID" value="AVX04178.1"/>
    <property type="molecule type" value="Genomic_DNA"/>
</dbReference>
<keyword evidence="5" id="KW-1185">Reference proteome</keyword>
<organism evidence="4 5">
    <name type="scientific">Maritalea myrionectae</name>
    <dbReference type="NCBI Taxonomy" id="454601"/>
    <lineage>
        <taxon>Bacteria</taxon>
        <taxon>Pseudomonadati</taxon>
        <taxon>Pseudomonadota</taxon>
        <taxon>Alphaproteobacteria</taxon>
        <taxon>Hyphomicrobiales</taxon>
        <taxon>Devosiaceae</taxon>
        <taxon>Maritalea</taxon>
    </lineage>
</organism>
<dbReference type="RefSeq" id="WP_117395532.1">
    <property type="nucleotide sequence ID" value="NZ_CP021330.1"/>
</dbReference>
<accession>A0A2R4MDR1</accession>
<sequence>MSGNKVPQKGKRQTRVLLIGDDMRSFLASARSLGRLGVEIHAAPFDWHAPALASKYIKQVHYLPRVGSWTKSWLSSIQGLQEKHKYDLVIPCCERSLLPLYAQRDRLSGVKIAHPGDLAMTQFFDKIETRDLANSLDIPVAKGEAVDSGSRADLLVERYGLPLMLKARRSYSAQSLEVRGDVVAIKSKAALERALAAIDDENAYFVEQIFPQAGEASGLGVSVAARDGKIISAFQHRRITEKPGGGSSSVRISEALDADLLDAVTRLSEAVRLNGLAMYEFRQSVDSGEWVLLEVNARPWGSMPLPLALGIDFPAMFLDVHLPEKRVFKTDYREGIVGRNLMLSLIHYMEDKERSNRYFPLFAISETLKHMWRCARRVEVSDSFVWDDLRPALFEYVALGGRFLRRSKWFKQGKPERRVLPSRRDDQQYVSLGVEHQLDSQFDKQPEKDRKVS</sequence>
<dbReference type="Gene3D" id="3.40.50.20">
    <property type="match status" value="1"/>
</dbReference>
<evidence type="ECO:0000313" key="5">
    <source>
        <dbReference type="Proteomes" id="UP000258927"/>
    </source>
</evidence>
<evidence type="ECO:0000259" key="3">
    <source>
        <dbReference type="PROSITE" id="PS50975"/>
    </source>
</evidence>
<feature type="domain" description="ATP-grasp" evidence="3">
    <location>
        <begin position="130"/>
        <end position="322"/>
    </location>
</feature>
<dbReference type="GO" id="GO:0005524">
    <property type="term" value="F:ATP binding"/>
    <property type="evidence" value="ECO:0007669"/>
    <property type="project" value="UniProtKB-UniRule"/>
</dbReference>